<dbReference type="Proteomes" id="UP000298179">
    <property type="component" value="Unassembled WGS sequence"/>
</dbReference>
<reference evidence="1 2" key="1">
    <citation type="submission" date="2019-03" db="EMBL/GenBank/DDBJ databases">
        <title>Jiella endophytica sp. nov., a novel endophytic bacterium isolated from root of Ficus microcarpa Linn. f.</title>
        <authorList>
            <person name="Tuo L."/>
        </authorList>
    </citation>
    <scope>NUCLEOTIDE SEQUENCE [LARGE SCALE GENOMIC DNA]</scope>
    <source>
        <strain evidence="1 2">CBS5Q-3</strain>
    </source>
</reference>
<protein>
    <submittedName>
        <fullName evidence="1">Transcriptional regulator</fullName>
    </submittedName>
</protein>
<proteinExistence type="predicted"/>
<dbReference type="AlphaFoldDB" id="A0A4Y8RAN2"/>
<dbReference type="EMBL" id="SOZD01000010">
    <property type="protein sequence ID" value="TFF18267.1"/>
    <property type="molecule type" value="Genomic_DNA"/>
</dbReference>
<comment type="caution">
    <text evidence="1">The sequence shown here is derived from an EMBL/GenBank/DDBJ whole genome shotgun (WGS) entry which is preliminary data.</text>
</comment>
<gene>
    <name evidence="1" type="ORF">E3C22_21900</name>
</gene>
<organism evidence="1 2">
    <name type="scientific">Jiella endophytica</name>
    <dbReference type="NCBI Taxonomy" id="2558362"/>
    <lineage>
        <taxon>Bacteria</taxon>
        <taxon>Pseudomonadati</taxon>
        <taxon>Pseudomonadota</taxon>
        <taxon>Alphaproteobacteria</taxon>
        <taxon>Hyphomicrobiales</taxon>
        <taxon>Aurantimonadaceae</taxon>
        <taxon>Jiella</taxon>
    </lineage>
</organism>
<dbReference type="OrthoDB" id="9812023at2"/>
<keyword evidence="2" id="KW-1185">Reference proteome</keyword>
<accession>A0A4Y8RAN2</accession>
<evidence type="ECO:0000313" key="2">
    <source>
        <dbReference type="Proteomes" id="UP000298179"/>
    </source>
</evidence>
<name>A0A4Y8RAN2_9HYPH</name>
<sequence length="78" mass="8550">MEAATPISAELKKRVDALAARTGRLAAEVVADALEHGHSLEWQEHFIARVEAGIAAADRGDFAAPQDIERVLDKYRPR</sequence>
<evidence type="ECO:0000313" key="1">
    <source>
        <dbReference type="EMBL" id="TFF18267.1"/>
    </source>
</evidence>